<dbReference type="Proteomes" id="UP000030104">
    <property type="component" value="Unassembled WGS sequence"/>
</dbReference>
<evidence type="ECO:0000313" key="2">
    <source>
        <dbReference type="EMBL" id="KGO78356.1"/>
    </source>
</evidence>
<reference evidence="2 3" key="1">
    <citation type="journal article" date="2015" name="Mol. Plant Microbe Interact.">
        <title>Genome, transcriptome, and functional analyses of Penicillium expansum provide new insights into secondary metabolism and pathogenicity.</title>
        <authorList>
            <person name="Ballester A.R."/>
            <person name="Marcet-Houben M."/>
            <person name="Levin E."/>
            <person name="Sela N."/>
            <person name="Selma-Lazaro C."/>
            <person name="Carmona L."/>
            <person name="Wisniewski M."/>
            <person name="Droby S."/>
            <person name="Gonzalez-Candelas L."/>
            <person name="Gabaldon T."/>
        </authorList>
    </citation>
    <scope>NUCLEOTIDE SEQUENCE [LARGE SCALE GENOMIC DNA]</scope>
    <source>
        <strain evidence="2 3">PHI-1</strain>
    </source>
</reference>
<evidence type="ECO:0000256" key="1">
    <source>
        <dbReference type="SAM" id="Phobius"/>
    </source>
</evidence>
<name>A0A0A2LGM2_PENIT</name>
<accession>A0A0A2LGM2</accession>
<keyword evidence="3" id="KW-1185">Reference proteome</keyword>
<keyword evidence="1" id="KW-1133">Transmembrane helix</keyword>
<gene>
    <name evidence="2" type="ORF">PITC_068190</name>
</gene>
<feature type="transmembrane region" description="Helical" evidence="1">
    <location>
        <begin position="169"/>
        <end position="197"/>
    </location>
</feature>
<dbReference type="AlphaFoldDB" id="A0A0A2LGM2"/>
<keyword evidence="1" id="KW-0812">Transmembrane</keyword>
<evidence type="ECO:0000313" key="3">
    <source>
        <dbReference type="Proteomes" id="UP000030104"/>
    </source>
</evidence>
<dbReference type="OMA" id="VIEANWT"/>
<feature type="transmembrane region" description="Helical" evidence="1">
    <location>
        <begin position="51"/>
        <end position="75"/>
    </location>
</feature>
<dbReference type="EMBL" id="JQGA01000007">
    <property type="protein sequence ID" value="KGO78356.1"/>
    <property type="molecule type" value="Genomic_DNA"/>
</dbReference>
<protein>
    <submittedName>
        <fullName evidence="2">Uncharacterized protein</fullName>
    </submittedName>
</protein>
<dbReference type="PhylomeDB" id="A0A0A2LGM2"/>
<organism evidence="2 3">
    <name type="scientific">Penicillium italicum</name>
    <name type="common">Blue mold</name>
    <dbReference type="NCBI Taxonomy" id="40296"/>
    <lineage>
        <taxon>Eukaryota</taxon>
        <taxon>Fungi</taxon>
        <taxon>Dikarya</taxon>
        <taxon>Ascomycota</taxon>
        <taxon>Pezizomycotina</taxon>
        <taxon>Eurotiomycetes</taxon>
        <taxon>Eurotiomycetidae</taxon>
        <taxon>Eurotiales</taxon>
        <taxon>Aspergillaceae</taxon>
        <taxon>Penicillium</taxon>
    </lineage>
</organism>
<dbReference type="OrthoDB" id="5428040at2759"/>
<keyword evidence="1" id="KW-0472">Membrane</keyword>
<dbReference type="STRING" id="40296.A0A0A2LGM2"/>
<dbReference type="HOGENOM" id="CLU_1023444_0_0_1"/>
<proteinExistence type="predicted"/>
<comment type="caution">
    <text evidence="2">The sequence shown here is derived from an EMBL/GenBank/DDBJ whole genome shotgun (WGS) entry which is preliminary data.</text>
</comment>
<sequence>MARPVMACPRDSGAATVAYTPLAVPENAPSQTQDELGVAERERSLWARLGTYHILVLGLGSIVLIIAVIPLAWLWTESMATATGKEPSSAWFAVIEANWTTRIVTICTAILRAVVTAQASVATAMFGGVILERVGAPLLDGPFYSSVRALSGSPFSLLWTPSLPLRKTALSILVVVLIVLEVLVTTAAQFLSTLLVADFGNGAFSYSDSMDGIRDRDGVYSKDTVPVLEMADQMKDEEIERWVKREERAGELYSVALDEGDGRVALSVKRSD</sequence>